<dbReference type="EMBL" id="JANPWZ010000348">
    <property type="protein sequence ID" value="KAJ3577554.1"/>
    <property type="molecule type" value="Genomic_DNA"/>
</dbReference>
<evidence type="ECO:0000256" key="5">
    <source>
        <dbReference type="SAM" id="MobiDB-lite"/>
    </source>
</evidence>
<dbReference type="VEuPathDB" id="FungiDB:F4678DRAFT_468821"/>
<dbReference type="Gene3D" id="4.10.1060.10">
    <property type="entry name" value="Zinc finger, RanBP2-type"/>
    <property type="match status" value="1"/>
</dbReference>
<evidence type="ECO:0000256" key="4">
    <source>
        <dbReference type="PROSITE-ProRule" id="PRU00322"/>
    </source>
</evidence>
<keyword evidence="3" id="KW-0862">Zinc</keyword>
<dbReference type="GO" id="GO:0005634">
    <property type="term" value="C:nucleus"/>
    <property type="evidence" value="ECO:0007669"/>
    <property type="project" value="TreeGrafter"/>
</dbReference>
<organism evidence="8 9">
    <name type="scientific">Xylaria arbuscula</name>
    <dbReference type="NCBI Taxonomy" id="114810"/>
    <lineage>
        <taxon>Eukaryota</taxon>
        <taxon>Fungi</taxon>
        <taxon>Dikarya</taxon>
        <taxon>Ascomycota</taxon>
        <taxon>Pezizomycotina</taxon>
        <taxon>Sordariomycetes</taxon>
        <taxon>Xylariomycetidae</taxon>
        <taxon>Xylariales</taxon>
        <taxon>Xylariaceae</taxon>
        <taxon>Xylaria</taxon>
    </lineage>
</organism>
<reference evidence="8" key="1">
    <citation type="submission" date="2022-07" db="EMBL/GenBank/DDBJ databases">
        <title>Genome Sequence of Xylaria arbuscula.</title>
        <authorList>
            <person name="Buettner E."/>
        </authorList>
    </citation>
    <scope>NUCLEOTIDE SEQUENCE</scope>
    <source>
        <strain evidence="8">VT107</strain>
    </source>
</reference>
<dbReference type="PROSITE" id="PS01358">
    <property type="entry name" value="ZF_RANBP2_1"/>
    <property type="match status" value="1"/>
</dbReference>
<sequence length="365" mass="40300">MVKPLMRARGWKVGELTEFVQPGLLGLNINRGQKICLRLRQHHDSSLFLPIEQAADTMLHELVHNVHGPHDAKFNALWDQLRDELLSLTMKGYTGEGFLSEGHRLGGRTIPMDEARRLARVAAEKRRTVSSGSGQRLGGTGPQPGQDIRRVIGDVVEQRNRTLRGCANNNQTQDEIFEIANTATRNGFRTKAEEDAANDAAIAQALWEIVQEEEMAKKGNSYTLLGADSNTHPTRRGQGSIVAAQSPMNQSGRPGGWTCGICTLNNPASYLCCDACGTERTEQTANRRPTTQRTVIDLTGSDETSTNRQLRSLVVDARRETRDSRQAASQPGPPVSRTWTCHSCGRVRDSQWWSCDLCGTIKLSS</sequence>
<dbReference type="PANTHER" id="PTHR46622:SF1">
    <property type="entry name" value="DNA-DEPENDENT METALLOPROTEASE WSS1"/>
    <property type="match status" value="1"/>
</dbReference>
<evidence type="ECO:0000259" key="7">
    <source>
        <dbReference type="PROSITE" id="PS51397"/>
    </source>
</evidence>
<keyword evidence="2 4" id="KW-0863">Zinc-finger</keyword>
<evidence type="ECO:0000256" key="2">
    <source>
        <dbReference type="ARBA" id="ARBA00022771"/>
    </source>
</evidence>
<dbReference type="InterPro" id="IPR001876">
    <property type="entry name" value="Znf_RanBP2"/>
</dbReference>
<protein>
    <recommendedName>
        <fullName evidence="10">WLM domain-containing protein</fullName>
    </recommendedName>
</protein>
<accession>A0A9W8TPS3</accession>
<evidence type="ECO:0000313" key="8">
    <source>
        <dbReference type="EMBL" id="KAJ3577554.1"/>
    </source>
</evidence>
<dbReference type="AlphaFoldDB" id="A0A9W8TPS3"/>
<comment type="caution">
    <text evidence="8">The sequence shown here is derived from an EMBL/GenBank/DDBJ whole genome shotgun (WGS) entry which is preliminary data.</text>
</comment>
<dbReference type="PROSITE" id="PS51397">
    <property type="entry name" value="WLM"/>
    <property type="match status" value="1"/>
</dbReference>
<evidence type="ECO:0008006" key="10">
    <source>
        <dbReference type="Google" id="ProtNLM"/>
    </source>
</evidence>
<dbReference type="PANTHER" id="PTHR46622">
    <property type="entry name" value="DNA-DEPENDENT METALLOPROTEASE WSS1"/>
    <property type="match status" value="1"/>
</dbReference>
<feature type="domain" description="WLM" evidence="7">
    <location>
        <begin position="1"/>
        <end position="161"/>
    </location>
</feature>
<dbReference type="PROSITE" id="PS50199">
    <property type="entry name" value="ZF_RANBP2_2"/>
    <property type="match status" value="1"/>
</dbReference>
<keyword evidence="1" id="KW-0479">Metal-binding</keyword>
<feature type="region of interest" description="Disordered" evidence="5">
    <location>
        <begin position="124"/>
        <end position="147"/>
    </location>
</feature>
<dbReference type="InterPro" id="IPR053000">
    <property type="entry name" value="WSS1-like_metalloprotease"/>
</dbReference>
<evidence type="ECO:0000256" key="3">
    <source>
        <dbReference type="ARBA" id="ARBA00022833"/>
    </source>
</evidence>
<feature type="domain" description="RanBP2-type" evidence="6">
    <location>
        <begin position="253"/>
        <end position="282"/>
    </location>
</feature>
<gene>
    <name evidence="8" type="ORF">NPX13_g3018</name>
</gene>
<dbReference type="GO" id="GO:0008237">
    <property type="term" value="F:metallopeptidase activity"/>
    <property type="evidence" value="ECO:0007669"/>
    <property type="project" value="TreeGrafter"/>
</dbReference>
<dbReference type="InterPro" id="IPR036443">
    <property type="entry name" value="Znf_RanBP2_sf"/>
</dbReference>
<dbReference type="InterPro" id="IPR013536">
    <property type="entry name" value="WLM_dom"/>
</dbReference>
<dbReference type="Proteomes" id="UP001148614">
    <property type="component" value="Unassembled WGS sequence"/>
</dbReference>
<dbReference type="Pfam" id="PF08325">
    <property type="entry name" value="WLM"/>
    <property type="match status" value="1"/>
</dbReference>
<dbReference type="SUPFAM" id="SSF90209">
    <property type="entry name" value="Ran binding protein zinc finger-like"/>
    <property type="match status" value="1"/>
</dbReference>
<name>A0A9W8TPS3_9PEZI</name>
<keyword evidence="9" id="KW-1185">Reference proteome</keyword>
<evidence type="ECO:0000259" key="6">
    <source>
        <dbReference type="PROSITE" id="PS50199"/>
    </source>
</evidence>
<evidence type="ECO:0000313" key="9">
    <source>
        <dbReference type="Proteomes" id="UP001148614"/>
    </source>
</evidence>
<dbReference type="GO" id="GO:0008270">
    <property type="term" value="F:zinc ion binding"/>
    <property type="evidence" value="ECO:0007669"/>
    <property type="project" value="UniProtKB-KW"/>
</dbReference>
<evidence type="ECO:0000256" key="1">
    <source>
        <dbReference type="ARBA" id="ARBA00022723"/>
    </source>
</evidence>
<dbReference type="GO" id="GO:0006281">
    <property type="term" value="P:DNA repair"/>
    <property type="evidence" value="ECO:0007669"/>
    <property type="project" value="TreeGrafter"/>
</dbReference>
<proteinExistence type="predicted"/>